<dbReference type="GO" id="GO:0005743">
    <property type="term" value="C:mitochondrial inner membrane"/>
    <property type="evidence" value="ECO:0007669"/>
    <property type="project" value="UniProtKB-SubCell"/>
</dbReference>
<keyword evidence="6 9" id="KW-1133">Transmembrane helix</keyword>
<evidence type="ECO:0000256" key="5">
    <source>
        <dbReference type="ARBA" id="ARBA00022792"/>
    </source>
</evidence>
<evidence type="ECO:0000256" key="4">
    <source>
        <dbReference type="ARBA" id="ARBA00022692"/>
    </source>
</evidence>
<evidence type="ECO:0000313" key="10">
    <source>
        <dbReference type="EMBL" id="KAG6656501.1"/>
    </source>
</evidence>
<organism evidence="10 11">
    <name type="scientific">Carya illinoinensis</name>
    <name type="common">Pecan</name>
    <dbReference type="NCBI Taxonomy" id="32201"/>
    <lineage>
        <taxon>Eukaryota</taxon>
        <taxon>Viridiplantae</taxon>
        <taxon>Streptophyta</taxon>
        <taxon>Embryophyta</taxon>
        <taxon>Tracheophyta</taxon>
        <taxon>Spermatophyta</taxon>
        <taxon>Magnoliopsida</taxon>
        <taxon>eudicotyledons</taxon>
        <taxon>Gunneridae</taxon>
        <taxon>Pentapetalae</taxon>
        <taxon>rosids</taxon>
        <taxon>fabids</taxon>
        <taxon>Fagales</taxon>
        <taxon>Juglandaceae</taxon>
        <taxon>Carya</taxon>
    </lineage>
</organism>
<keyword evidence="7" id="KW-0496">Mitochondrion</keyword>
<evidence type="ECO:0000256" key="3">
    <source>
        <dbReference type="ARBA" id="ARBA00009591"/>
    </source>
</evidence>
<comment type="caution">
    <text evidence="10">The sequence shown here is derived from an EMBL/GenBank/DDBJ whole genome shotgun (WGS) entry which is preliminary data.</text>
</comment>
<evidence type="ECO:0000256" key="7">
    <source>
        <dbReference type="ARBA" id="ARBA00023128"/>
    </source>
</evidence>
<evidence type="ECO:0000313" key="11">
    <source>
        <dbReference type="Proteomes" id="UP000811609"/>
    </source>
</evidence>
<evidence type="ECO:0008006" key="12">
    <source>
        <dbReference type="Google" id="ProtNLM"/>
    </source>
</evidence>
<evidence type="ECO:0000256" key="8">
    <source>
        <dbReference type="ARBA" id="ARBA00023136"/>
    </source>
</evidence>
<dbReference type="PANTHER" id="PTHR34372">
    <property type="entry name" value="CYTOCHROME C OXIDASE SUBUNIT 5C-2-RELATED"/>
    <property type="match status" value="1"/>
</dbReference>
<dbReference type="EMBL" id="CM031812">
    <property type="protein sequence ID" value="KAG6656501.1"/>
    <property type="molecule type" value="Genomic_DNA"/>
</dbReference>
<protein>
    <recommendedName>
        <fullName evidence="12">Cytochrome c oxidase subunit 5C</fullName>
    </recommendedName>
</protein>
<evidence type="ECO:0000256" key="1">
    <source>
        <dbReference type="ARBA" id="ARBA00002480"/>
    </source>
</evidence>
<evidence type="ECO:0000256" key="2">
    <source>
        <dbReference type="ARBA" id="ARBA00004273"/>
    </source>
</evidence>
<feature type="transmembrane region" description="Helical" evidence="9">
    <location>
        <begin position="20"/>
        <end position="37"/>
    </location>
</feature>
<proteinExistence type="inferred from homology"/>
<keyword evidence="8 9" id="KW-0472">Membrane</keyword>
<keyword evidence="11" id="KW-1185">Reference proteome</keyword>
<comment type="subcellular location">
    <subcellularLocation>
        <location evidence="2">Mitochondrion inner membrane</location>
    </subcellularLocation>
</comment>
<keyword evidence="5" id="KW-0999">Mitochondrion inner membrane</keyword>
<dbReference type="InterPro" id="IPR008432">
    <property type="entry name" value="COX5C"/>
</dbReference>
<comment type="similarity">
    <text evidence="3">Belongs to the cytochrome c oxidase subunit 5C family.</text>
</comment>
<accession>A0A8T1QQH6</accession>
<dbReference type="PANTHER" id="PTHR34372:SF3">
    <property type="entry name" value="CYTOCHROME C OXIDASE SUBUNIT 5C-4-RELATED"/>
    <property type="match status" value="1"/>
</dbReference>
<name>A0A8T1QQH6_CARIL</name>
<evidence type="ECO:0000256" key="6">
    <source>
        <dbReference type="ARBA" id="ARBA00022989"/>
    </source>
</evidence>
<keyword evidence="4 9" id="KW-0812">Transmembrane</keyword>
<dbReference type="Proteomes" id="UP000811609">
    <property type="component" value="Chromosome 4"/>
</dbReference>
<sequence length="65" mass="7434">MAAHNVARGARCGPSLIKEIVYGISLSLMAGYLWKLMHHWNIRRKYKEFYDLLERGEISVVAGGR</sequence>
<dbReference type="AlphaFoldDB" id="A0A8T1QQH6"/>
<reference evidence="10" key="1">
    <citation type="submission" date="2020-12" db="EMBL/GenBank/DDBJ databases">
        <title>WGS assembly of Carya illinoinensis cv. Pawnee.</title>
        <authorList>
            <person name="Platts A."/>
            <person name="Shu S."/>
            <person name="Wright S."/>
            <person name="Barry K."/>
            <person name="Edger P."/>
            <person name="Pires J.C."/>
            <person name="Schmutz J."/>
        </authorList>
    </citation>
    <scope>NUCLEOTIDE SEQUENCE</scope>
    <source>
        <tissue evidence="10">Leaf</tissue>
    </source>
</reference>
<gene>
    <name evidence="10" type="ORF">CIPAW_04G027200</name>
</gene>
<evidence type="ECO:0000256" key="9">
    <source>
        <dbReference type="SAM" id="Phobius"/>
    </source>
</evidence>
<comment type="function">
    <text evidence="1">This protein is one of the nuclear-coded polypeptide chains of cytochrome c oxidase, the terminal oxidase in mitochondrial electron transport.</text>
</comment>